<comment type="caution">
    <text evidence="7">The sequence shown here is derived from an EMBL/GenBank/DDBJ whole genome shotgun (WGS) entry which is preliminary data.</text>
</comment>
<evidence type="ECO:0000313" key="7">
    <source>
        <dbReference type="EMBL" id="OGM65196.1"/>
    </source>
</evidence>
<dbReference type="AlphaFoldDB" id="A0A1F8BMA2"/>
<evidence type="ECO:0000256" key="4">
    <source>
        <dbReference type="ARBA" id="ARBA00022917"/>
    </source>
</evidence>
<gene>
    <name evidence="7" type="ORF">A2961_00660</name>
</gene>
<name>A0A1F8BMA2_9BACT</name>
<organism evidence="7 8">
    <name type="scientific">Candidatus Woesebacteria bacterium RIFCSPLOWO2_01_FULL_39_21</name>
    <dbReference type="NCBI Taxonomy" id="1802519"/>
    <lineage>
        <taxon>Bacteria</taxon>
        <taxon>Candidatus Woeseibacteriota</taxon>
    </lineage>
</organism>
<dbReference type="InterPro" id="IPR036477">
    <property type="entry name" value="Formyl_transf_N_sf"/>
</dbReference>
<protein>
    <recommendedName>
        <fullName evidence="2">methionyl-tRNA formyltransferase</fullName>
        <ecNumber evidence="2">2.1.2.9</ecNumber>
    </recommendedName>
</protein>
<dbReference type="EC" id="2.1.2.9" evidence="2"/>
<evidence type="ECO:0000313" key="8">
    <source>
        <dbReference type="Proteomes" id="UP000177082"/>
    </source>
</evidence>
<dbReference type="SUPFAM" id="SSF50486">
    <property type="entry name" value="FMT C-terminal domain-like"/>
    <property type="match status" value="1"/>
</dbReference>
<keyword evidence="4" id="KW-0648">Protein biosynthesis</keyword>
<keyword evidence="3" id="KW-0808">Transferase</keyword>
<evidence type="ECO:0000259" key="5">
    <source>
        <dbReference type="Pfam" id="PF00551"/>
    </source>
</evidence>
<accession>A0A1F8BMA2</accession>
<proteinExistence type="inferred from homology"/>
<dbReference type="InterPro" id="IPR001555">
    <property type="entry name" value="GART_AS"/>
</dbReference>
<dbReference type="InterPro" id="IPR002376">
    <property type="entry name" value="Formyl_transf_N"/>
</dbReference>
<dbReference type="PANTHER" id="PTHR11138:SF5">
    <property type="entry name" value="METHIONYL-TRNA FORMYLTRANSFERASE, MITOCHONDRIAL"/>
    <property type="match status" value="1"/>
</dbReference>
<dbReference type="Pfam" id="PF00551">
    <property type="entry name" value="Formyl_trans_N"/>
    <property type="match status" value="1"/>
</dbReference>
<dbReference type="Gene3D" id="3.40.50.12230">
    <property type="match status" value="1"/>
</dbReference>
<dbReference type="InterPro" id="IPR005793">
    <property type="entry name" value="Formyl_trans_C"/>
</dbReference>
<dbReference type="GO" id="GO:0004479">
    <property type="term" value="F:methionyl-tRNA formyltransferase activity"/>
    <property type="evidence" value="ECO:0007669"/>
    <property type="project" value="UniProtKB-EC"/>
</dbReference>
<dbReference type="Pfam" id="PF02911">
    <property type="entry name" value="Formyl_trans_C"/>
    <property type="match status" value="1"/>
</dbReference>
<dbReference type="InterPro" id="IPR041711">
    <property type="entry name" value="Met-tRNA-FMT_N"/>
</dbReference>
<evidence type="ECO:0000256" key="2">
    <source>
        <dbReference type="ARBA" id="ARBA00012261"/>
    </source>
</evidence>
<dbReference type="STRING" id="1802519.A2961_00660"/>
<dbReference type="Proteomes" id="UP000177082">
    <property type="component" value="Unassembled WGS sequence"/>
</dbReference>
<dbReference type="PANTHER" id="PTHR11138">
    <property type="entry name" value="METHIONYL-TRNA FORMYLTRANSFERASE"/>
    <property type="match status" value="1"/>
</dbReference>
<feature type="domain" description="Formyl transferase C-terminal" evidence="6">
    <location>
        <begin position="241"/>
        <end position="285"/>
    </location>
</feature>
<sequence length="319" mass="36067">MKIIFFGTPEYVIPIASALHKKYRVPNSKESGVVGVVTQPPKPAGRINKLQHSAVDIWAWERKLTIVTELISTKLPKADLGIVAAYGKIIPENIIKHFPKGILNLHPSLLPTFRGASPVQAAIVTGTNPTGLTVIKMDKFMDHGPIVSSFKEDISSGDTTETLRQRLFEKSAQFLVDLIPGYLNGKIKLKEQDHKKAIFTNTITREDGFIPPKYLRAAVKGEKVREKWQIRFIPKYNLKPTTYNIERFIRAMSSWPGAWTFLRLLRTEGQAQKRLKILKAHVKDNNLILDEVQLEGKKPVSFDEFVRGYPRATLADEDM</sequence>
<dbReference type="CDD" id="cd08646">
    <property type="entry name" value="FMT_core_Met-tRNA-FMT_N"/>
    <property type="match status" value="1"/>
</dbReference>
<dbReference type="InterPro" id="IPR044135">
    <property type="entry name" value="Met-tRNA-FMT_C"/>
</dbReference>
<dbReference type="CDD" id="cd08704">
    <property type="entry name" value="Met_tRNA_FMT_C"/>
    <property type="match status" value="1"/>
</dbReference>
<feature type="domain" description="Formyl transferase N-terminal" evidence="5">
    <location>
        <begin position="1"/>
        <end position="177"/>
    </location>
</feature>
<evidence type="ECO:0000256" key="3">
    <source>
        <dbReference type="ARBA" id="ARBA00022679"/>
    </source>
</evidence>
<dbReference type="PROSITE" id="PS00373">
    <property type="entry name" value="GART"/>
    <property type="match status" value="1"/>
</dbReference>
<comment type="similarity">
    <text evidence="1">Belongs to the Fmt family.</text>
</comment>
<dbReference type="EMBL" id="MGHF01000002">
    <property type="protein sequence ID" value="OGM65196.1"/>
    <property type="molecule type" value="Genomic_DNA"/>
</dbReference>
<evidence type="ECO:0000259" key="6">
    <source>
        <dbReference type="Pfam" id="PF02911"/>
    </source>
</evidence>
<dbReference type="GO" id="GO:0005829">
    <property type="term" value="C:cytosol"/>
    <property type="evidence" value="ECO:0007669"/>
    <property type="project" value="TreeGrafter"/>
</dbReference>
<reference evidence="7 8" key="1">
    <citation type="journal article" date="2016" name="Nat. Commun.">
        <title>Thousands of microbial genomes shed light on interconnected biogeochemical processes in an aquifer system.</title>
        <authorList>
            <person name="Anantharaman K."/>
            <person name="Brown C.T."/>
            <person name="Hug L.A."/>
            <person name="Sharon I."/>
            <person name="Castelle C.J."/>
            <person name="Probst A.J."/>
            <person name="Thomas B.C."/>
            <person name="Singh A."/>
            <person name="Wilkins M.J."/>
            <person name="Karaoz U."/>
            <person name="Brodie E.L."/>
            <person name="Williams K.H."/>
            <person name="Hubbard S.S."/>
            <person name="Banfield J.F."/>
        </authorList>
    </citation>
    <scope>NUCLEOTIDE SEQUENCE [LARGE SCALE GENOMIC DNA]</scope>
</reference>
<dbReference type="InterPro" id="IPR011034">
    <property type="entry name" value="Formyl_transferase-like_C_sf"/>
</dbReference>
<evidence type="ECO:0000256" key="1">
    <source>
        <dbReference type="ARBA" id="ARBA00010699"/>
    </source>
</evidence>
<dbReference type="SUPFAM" id="SSF53328">
    <property type="entry name" value="Formyltransferase"/>
    <property type="match status" value="1"/>
</dbReference>